<keyword evidence="1" id="KW-0067">ATP-binding</keyword>
<gene>
    <name evidence="3" type="ORF">SAMN04489716_9264</name>
</gene>
<dbReference type="Proteomes" id="UP000198688">
    <property type="component" value="Chromosome I"/>
</dbReference>
<evidence type="ECO:0000313" key="3">
    <source>
        <dbReference type="EMBL" id="SDT80577.1"/>
    </source>
</evidence>
<dbReference type="PROSITE" id="PS50975">
    <property type="entry name" value="ATP_GRASP"/>
    <property type="match status" value="1"/>
</dbReference>
<name>A0A1H2DDB1_9ACTN</name>
<feature type="domain" description="ATP-grasp" evidence="2">
    <location>
        <begin position="150"/>
        <end position="354"/>
    </location>
</feature>
<keyword evidence="4" id="KW-1185">Reference proteome</keyword>
<accession>A0A1H2DDB1</accession>
<evidence type="ECO:0000259" key="2">
    <source>
        <dbReference type="PROSITE" id="PS50975"/>
    </source>
</evidence>
<sequence>MVTRHEPASRQPPAGLVGLTDLVRSAWRGRYVVLTESLGSAADSLVNEIAAAGGVVLGILAANGGPRPAGTTPVHVLAEPGTRGLSRAGFAAQLRDLPRAATDWLLAVDPDGEAQCIGTNFLEVTAVGGRTVVGGRRPRWAAYEDKTVTDDVFRRIGIPVPPSTVLASDDPRIAATVRGLSSAHGALVALDSSSDYRGDAEGLRWIRRGDSVPDAVLAWAATHARRIRVSAFYEGTPCSVLGIVTAGGIGVCDPMEIVTLRVAGSGRLVFAGSSNRWRPAPGAAAEIRRAARLLGEELRSAADYRGFFSLDGILGDEGFRATEVNPRLASGLGLRAAVPGFPIYLFSRSLQLAGDPLAGLDAKSLTREIRELVAARPSHSLRLPAELDGWPTPLAGLCGATPAGTCRRTSAGVRYQIFPDGVTVASSLPAGPDGAVGAGVADLGRELGWSLFARADQDALT</sequence>
<dbReference type="GO" id="GO:0046872">
    <property type="term" value="F:metal ion binding"/>
    <property type="evidence" value="ECO:0007669"/>
    <property type="project" value="InterPro"/>
</dbReference>
<dbReference type="SUPFAM" id="SSF56059">
    <property type="entry name" value="Glutathione synthetase ATP-binding domain-like"/>
    <property type="match status" value="1"/>
</dbReference>
<dbReference type="EMBL" id="LT629758">
    <property type="protein sequence ID" value="SDT80577.1"/>
    <property type="molecule type" value="Genomic_DNA"/>
</dbReference>
<evidence type="ECO:0000313" key="4">
    <source>
        <dbReference type="Proteomes" id="UP000198688"/>
    </source>
</evidence>
<dbReference type="InterPro" id="IPR011761">
    <property type="entry name" value="ATP-grasp"/>
</dbReference>
<dbReference type="RefSeq" id="WP_092555795.1">
    <property type="nucleotide sequence ID" value="NZ_BOMJ01000098.1"/>
</dbReference>
<dbReference type="Gene3D" id="3.30.470.20">
    <property type="entry name" value="ATP-grasp fold, B domain"/>
    <property type="match status" value="1"/>
</dbReference>
<evidence type="ECO:0000256" key="1">
    <source>
        <dbReference type="PROSITE-ProRule" id="PRU00409"/>
    </source>
</evidence>
<keyword evidence="1" id="KW-0547">Nucleotide-binding</keyword>
<dbReference type="AlphaFoldDB" id="A0A1H2DDB1"/>
<dbReference type="STRING" id="113562.SAMN04489716_9264"/>
<protein>
    <recommendedName>
        <fullName evidence="2">ATP-grasp domain-containing protein</fullName>
    </recommendedName>
</protein>
<proteinExistence type="predicted"/>
<dbReference type="OrthoDB" id="3325712at2"/>
<reference evidence="3 4" key="1">
    <citation type="submission" date="2016-10" db="EMBL/GenBank/DDBJ databases">
        <authorList>
            <person name="de Groot N.N."/>
        </authorList>
    </citation>
    <scope>NUCLEOTIDE SEQUENCE [LARGE SCALE GENOMIC DNA]</scope>
    <source>
        <strain evidence="3 4">DSM 43941</strain>
    </source>
</reference>
<organism evidence="3 4">
    <name type="scientific">Actinoplanes derwentensis</name>
    <dbReference type="NCBI Taxonomy" id="113562"/>
    <lineage>
        <taxon>Bacteria</taxon>
        <taxon>Bacillati</taxon>
        <taxon>Actinomycetota</taxon>
        <taxon>Actinomycetes</taxon>
        <taxon>Micromonosporales</taxon>
        <taxon>Micromonosporaceae</taxon>
        <taxon>Actinoplanes</taxon>
    </lineage>
</organism>
<dbReference type="GO" id="GO:0005524">
    <property type="term" value="F:ATP binding"/>
    <property type="evidence" value="ECO:0007669"/>
    <property type="project" value="UniProtKB-UniRule"/>
</dbReference>